<protein>
    <submittedName>
        <fullName evidence="1">Uncharacterized protein</fullName>
    </submittedName>
</protein>
<dbReference type="SMR" id="A2DR71"/>
<dbReference type="KEGG" id="tva:4775186"/>
<dbReference type="Proteomes" id="UP000001542">
    <property type="component" value="Unassembled WGS sequence"/>
</dbReference>
<evidence type="ECO:0000313" key="1">
    <source>
        <dbReference type="EMBL" id="EAY17170.1"/>
    </source>
</evidence>
<gene>
    <name evidence="1" type="ORF">TVAG_303900</name>
</gene>
<organism evidence="1 2">
    <name type="scientific">Trichomonas vaginalis (strain ATCC PRA-98 / G3)</name>
    <dbReference type="NCBI Taxonomy" id="412133"/>
    <lineage>
        <taxon>Eukaryota</taxon>
        <taxon>Metamonada</taxon>
        <taxon>Parabasalia</taxon>
        <taxon>Trichomonadida</taxon>
        <taxon>Trichomonadidae</taxon>
        <taxon>Trichomonas</taxon>
    </lineage>
</organism>
<dbReference type="InParanoid" id="A2DR71"/>
<accession>A2DR71</accession>
<name>A2DR71_TRIV3</name>
<sequence length="155" mass="17773">MSDNPLLKPEKSIKLGNDYTAGKVTDPSIVTESVEKILKNGLLEYHYLMRNLTLLYYYAPYKIDLKAAILKAMIDVAKKSDYQGSINFQIVRLIFDSQFSLSLMCLKENSHKEVIDQMVLFMGELSSEQDKKNCQALRIVIQKALKDNSDYSFVF</sequence>
<proteinExistence type="predicted"/>
<dbReference type="RefSeq" id="XP_001329393.1">
    <property type="nucleotide sequence ID" value="XM_001329358.1"/>
</dbReference>
<reference evidence="1" key="1">
    <citation type="submission" date="2006-10" db="EMBL/GenBank/DDBJ databases">
        <authorList>
            <person name="Amadeo P."/>
            <person name="Zhao Q."/>
            <person name="Wortman J."/>
            <person name="Fraser-Liggett C."/>
            <person name="Carlton J."/>
        </authorList>
    </citation>
    <scope>NUCLEOTIDE SEQUENCE</scope>
    <source>
        <strain evidence="1">G3</strain>
    </source>
</reference>
<evidence type="ECO:0000313" key="2">
    <source>
        <dbReference type="Proteomes" id="UP000001542"/>
    </source>
</evidence>
<dbReference type="EMBL" id="DS113234">
    <property type="protein sequence ID" value="EAY17170.1"/>
    <property type="molecule type" value="Genomic_DNA"/>
</dbReference>
<keyword evidence="2" id="KW-1185">Reference proteome</keyword>
<dbReference type="VEuPathDB" id="TrichDB:TVAG_303900"/>
<reference evidence="1" key="2">
    <citation type="journal article" date="2007" name="Science">
        <title>Draft genome sequence of the sexually transmitted pathogen Trichomonas vaginalis.</title>
        <authorList>
            <person name="Carlton J.M."/>
            <person name="Hirt R.P."/>
            <person name="Silva J.C."/>
            <person name="Delcher A.L."/>
            <person name="Schatz M."/>
            <person name="Zhao Q."/>
            <person name="Wortman J.R."/>
            <person name="Bidwell S.L."/>
            <person name="Alsmark U.C.M."/>
            <person name="Besteiro S."/>
            <person name="Sicheritz-Ponten T."/>
            <person name="Noel C.J."/>
            <person name="Dacks J.B."/>
            <person name="Foster P.G."/>
            <person name="Simillion C."/>
            <person name="Van de Peer Y."/>
            <person name="Miranda-Saavedra D."/>
            <person name="Barton G.J."/>
            <person name="Westrop G.D."/>
            <person name="Mueller S."/>
            <person name="Dessi D."/>
            <person name="Fiori P.L."/>
            <person name="Ren Q."/>
            <person name="Paulsen I."/>
            <person name="Zhang H."/>
            <person name="Bastida-Corcuera F.D."/>
            <person name="Simoes-Barbosa A."/>
            <person name="Brown M.T."/>
            <person name="Hayes R.D."/>
            <person name="Mukherjee M."/>
            <person name="Okumura C.Y."/>
            <person name="Schneider R."/>
            <person name="Smith A.J."/>
            <person name="Vanacova S."/>
            <person name="Villalvazo M."/>
            <person name="Haas B.J."/>
            <person name="Pertea M."/>
            <person name="Feldblyum T.V."/>
            <person name="Utterback T.R."/>
            <person name="Shu C.L."/>
            <person name="Osoegawa K."/>
            <person name="de Jong P.J."/>
            <person name="Hrdy I."/>
            <person name="Horvathova L."/>
            <person name="Zubacova Z."/>
            <person name="Dolezal P."/>
            <person name="Malik S.B."/>
            <person name="Logsdon J.M. Jr."/>
            <person name="Henze K."/>
            <person name="Gupta A."/>
            <person name="Wang C.C."/>
            <person name="Dunne R.L."/>
            <person name="Upcroft J.A."/>
            <person name="Upcroft P."/>
            <person name="White O."/>
            <person name="Salzberg S.L."/>
            <person name="Tang P."/>
            <person name="Chiu C.-H."/>
            <person name="Lee Y.-S."/>
            <person name="Embley T.M."/>
            <person name="Coombs G.H."/>
            <person name="Mottram J.C."/>
            <person name="Tachezy J."/>
            <person name="Fraser-Liggett C.M."/>
            <person name="Johnson P.J."/>
        </authorList>
    </citation>
    <scope>NUCLEOTIDE SEQUENCE [LARGE SCALE GENOMIC DNA]</scope>
    <source>
        <strain evidence="1">G3</strain>
    </source>
</reference>
<dbReference type="VEuPathDB" id="TrichDB:TVAGG3_0695720"/>
<dbReference type="AlphaFoldDB" id="A2DR71"/>